<feature type="compositionally biased region" description="Polar residues" evidence="1">
    <location>
        <begin position="462"/>
        <end position="473"/>
    </location>
</feature>
<dbReference type="InParanoid" id="A0A804N4L9"/>
<feature type="region of interest" description="Disordered" evidence="1">
    <location>
        <begin position="425"/>
        <end position="537"/>
    </location>
</feature>
<evidence type="ECO:0000313" key="2">
    <source>
        <dbReference type="EnsemblPlants" id="Zm00001eb134670_P001"/>
    </source>
</evidence>
<sequence length="537" mass="56996">MINFLSVLSVFHCNLTKLGTVETGTNAGRYLPQLFRSCNANGGMLRSSLVTENDRVGNLHERRKASRREFARKHVGVCAIGLPEVPDELRGHLLRLVRVRVAVKGVGPVHPGERELGASCGVLHVQQRREVVLLRVARVLPLDETRQLELVPKPPVPDHHDSVPPGEHEELGADAEALVGHLREHGVVAARVVAVVQSGLGVEDLDEAAVAAARAGSVSGERAVEGREGPQRDAGLGEHREEVVGRVVEQRGGEEAARGGDERGGGALGGLPPDYAAAEGGRGREGERRSRVGVDVDVEEAVVAREEPLPERGEDEVGVGEEEKGHLLLPLSAVGSAEETRGGGGASAGLGGGRGGEEHGAAEQREVLRLVGVRDGRERAGRDEARRDEEDGRDGQHQQQQQRQHVGRRHLPCCSSALRLRSCGRTRRENGIRNPRGARLGSGAVGSLSLRRAGRISPPQERANSGNPRTRTGSGNGKGVKQAGAATGTGGGKRGMSIGDDVRQRIRGGCRAQSRGGALGRGRRGEEWRRGREGVTG</sequence>
<proteinExistence type="predicted"/>
<keyword evidence="3" id="KW-1185">Reference proteome</keyword>
<reference evidence="2" key="2">
    <citation type="submission" date="2019-07" db="EMBL/GenBank/DDBJ databases">
        <authorList>
            <person name="Seetharam A."/>
            <person name="Woodhouse M."/>
            <person name="Cannon E."/>
        </authorList>
    </citation>
    <scope>NUCLEOTIDE SEQUENCE [LARGE SCALE GENOMIC DNA]</scope>
    <source>
        <strain evidence="2">cv. B73</strain>
    </source>
</reference>
<evidence type="ECO:0000256" key="1">
    <source>
        <dbReference type="SAM" id="MobiDB-lite"/>
    </source>
</evidence>
<feature type="compositionally biased region" description="Basic and acidic residues" evidence="1">
    <location>
        <begin position="523"/>
        <end position="537"/>
    </location>
</feature>
<organism evidence="2 3">
    <name type="scientific">Zea mays</name>
    <name type="common">Maize</name>
    <dbReference type="NCBI Taxonomy" id="4577"/>
    <lineage>
        <taxon>Eukaryota</taxon>
        <taxon>Viridiplantae</taxon>
        <taxon>Streptophyta</taxon>
        <taxon>Embryophyta</taxon>
        <taxon>Tracheophyta</taxon>
        <taxon>Spermatophyta</taxon>
        <taxon>Magnoliopsida</taxon>
        <taxon>Liliopsida</taxon>
        <taxon>Poales</taxon>
        <taxon>Poaceae</taxon>
        <taxon>PACMAD clade</taxon>
        <taxon>Panicoideae</taxon>
        <taxon>Andropogonodae</taxon>
        <taxon>Andropogoneae</taxon>
        <taxon>Tripsacinae</taxon>
        <taxon>Zea</taxon>
    </lineage>
</organism>
<feature type="compositionally biased region" description="Basic and acidic residues" evidence="1">
    <location>
        <begin position="302"/>
        <end position="312"/>
    </location>
</feature>
<feature type="region of interest" description="Disordered" evidence="1">
    <location>
        <begin position="215"/>
        <end position="410"/>
    </location>
</feature>
<dbReference type="Gramene" id="Zm00001eb134670_T001">
    <property type="protein sequence ID" value="Zm00001eb134670_P001"/>
    <property type="gene ID" value="Zm00001eb134670"/>
</dbReference>
<dbReference type="AlphaFoldDB" id="A0A804N4L9"/>
<reference evidence="3" key="1">
    <citation type="submission" date="2015-12" db="EMBL/GenBank/DDBJ databases">
        <title>Update maize B73 reference genome by single molecule sequencing technologies.</title>
        <authorList>
            <consortium name="Maize Genome Sequencing Project"/>
            <person name="Ware D."/>
        </authorList>
    </citation>
    <scope>NUCLEOTIDE SEQUENCE [LARGE SCALE GENOMIC DNA]</scope>
    <source>
        <strain evidence="3">cv. B73</strain>
    </source>
</reference>
<evidence type="ECO:0000313" key="3">
    <source>
        <dbReference type="Proteomes" id="UP000007305"/>
    </source>
</evidence>
<feature type="compositionally biased region" description="Basic and acidic residues" evidence="1">
    <location>
        <begin position="222"/>
        <end position="264"/>
    </location>
</feature>
<dbReference type="EnsemblPlants" id="Zm00001eb134670_T001">
    <property type="protein sequence ID" value="Zm00001eb134670_P001"/>
    <property type="gene ID" value="Zm00001eb134670"/>
</dbReference>
<dbReference type="Proteomes" id="UP000007305">
    <property type="component" value="Chromosome 3"/>
</dbReference>
<feature type="compositionally biased region" description="Basic and acidic residues" evidence="1">
    <location>
        <begin position="355"/>
        <end position="396"/>
    </location>
</feature>
<feature type="compositionally biased region" description="Low complexity" evidence="1">
    <location>
        <begin position="270"/>
        <end position="279"/>
    </location>
</feature>
<feature type="compositionally biased region" description="Gly residues" evidence="1">
    <location>
        <begin position="342"/>
        <end position="354"/>
    </location>
</feature>
<accession>A0A804N4L9</accession>
<reference evidence="2" key="3">
    <citation type="submission" date="2021-05" db="UniProtKB">
        <authorList>
            <consortium name="EnsemblPlants"/>
        </authorList>
    </citation>
    <scope>IDENTIFICATION</scope>
    <source>
        <strain evidence="2">cv. B73</strain>
    </source>
</reference>
<name>A0A804N4L9_MAIZE</name>
<feature type="compositionally biased region" description="Basic and acidic residues" evidence="1">
    <location>
        <begin position="281"/>
        <end position="294"/>
    </location>
</feature>
<protein>
    <submittedName>
        <fullName evidence="2">Uncharacterized protein</fullName>
    </submittedName>
</protein>